<organism evidence="1 2">
    <name type="scientific">Meridianimaribacter flavus</name>
    <dbReference type="NCBI Taxonomy" id="571115"/>
    <lineage>
        <taxon>Bacteria</taxon>
        <taxon>Pseudomonadati</taxon>
        <taxon>Bacteroidota</taxon>
        <taxon>Flavobacteriia</taxon>
        <taxon>Flavobacteriales</taxon>
        <taxon>Flavobacteriaceae</taxon>
        <taxon>Meridianimaribacter</taxon>
    </lineage>
</organism>
<proteinExistence type="predicted"/>
<sequence>MEVEINNLNIDVDKVGYNDGLNFGRFIENKEVVNYTLKLSKNQFLTVIEADYNQIRDEIKVDDEAMNDTSEFSEVGYCSLEDLFTKNAAFSDIVKTYLGRLLLEKVVIPQENPKYIINSIGGAKVEGNALIIYGKAFVT</sequence>
<dbReference type="Proteomes" id="UP000294930">
    <property type="component" value="Unassembled WGS sequence"/>
</dbReference>
<dbReference type="EMBL" id="SOQZ01000001">
    <property type="protein sequence ID" value="TDY13833.1"/>
    <property type="molecule type" value="Genomic_DNA"/>
</dbReference>
<accession>A0ABY2G999</accession>
<gene>
    <name evidence="1" type="ORF">A8975_0429</name>
</gene>
<name>A0ABY2G999_9FLAO</name>
<keyword evidence="2" id="KW-1185">Reference proteome</keyword>
<evidence type="ECO:0000313" key="1">
    <source>
        <dbReference type="EMBL" id="TDY13833.1"/>
    </source>
</evidence>
<evidence type="ECO:0000313" key="2">
    <source>
        <dbReference type="Proteomes" id="UP000294930"/>
    </source>
</evidence>
<reference evidence="1 2" key="1">
    <citation type="submission" date="2019-03" db="EMBL/GenBank/DDBJ databases">
        <title>Genomic Encyclopedia of Type Strains, Phase III (KMG-III): the genomes of soil and plant-associated and newly described type strains.</title>
        <authorList>
            <person name="Whitman W."/>
        </authorList>
    </citation>
    <scope>NUCLEOTIDE SEQUENCE [LARGE SCALE GENOMIC DNA]</scope>
    <source>
        <strain evidence="1 2">CGMCC 1.10957</strain>
    </source>
</reference>
<comment type="caution">
    <text evidence="1">The sequence shown here is derived from an EMBL/GenBank/DDBJ whole genome shotgun (WGS) entry which is preliminary data.</text>
</comment>
<dbReference type="RefSeq" id="WP_134198507.1">
    <property type="nucleotide sequence ID" value="NZ_SOQZ01000001.1"/>
</dbReference>
<protein>
    <submittedName>
        <fullName evidence="1">Uncharacterized protein</fullName>
    </submittedName>
</protein>